<reference evidence="15" key="1">
    <citation type="submission" date="2021-04" db="EMBL/GenBank/DDBJ databases">
        <authorList>
            <consortium name="Molecular Ecology Group"/>
        </authorList>
    </citation>
    <scope>NUCLEOTIDE SEQUENCE</scope>
</reference>
<dbReference type="SUPFAM" id="SSF53335">
    <property type="entry name" value="S-adenosyl-L-methionine-dependent methyltransferases"/>
    <property type="match status" value="1"/>
</dbReference>
<dbReference type="PANTHER" id="PTHR11727:SF13">
    <property type="entry name" value="DIMETHYLADENOSINE TRANSFERASE 2, MITOCHONDRIAL"/>
    <property type="match status" value="1"/>
</dbReference>
<evidence type="ECO:0000256" key="5">
    <source>
        <dbReference type="ARBA" id="ARBA00022679"/>
    </source>
</evidence>
<evidence type="ECO:0000256" key="7">
    <source>
        <dbReference type="ARBA" id="ARBA00022884"/>
    </source>
</evidence>
<comment type="subcellular location">
    <subcellularLocation>
        <location evidence="1">Mitochondrion</location>
    </subcellularLocation>
</comment>
<evidence type="ECO:0000256" key="13">
    <source>
        <dbReference type="ARBA" id="ARBA00031609"/>
    </source>
</evidence>
<dbReference type="PANTHER" id="PTHR11727">
    <property type="entry name" value="DIMETHYLADENOSINE TRANSFERASE"/>
    <property type="match status" value="1"/>
</dbReference>
<name>A0A8S3Z7R2_9EUPU</name>
<dbReference type="Proteomes" id="UP000678393">
    <property type="component" value="Unassembled WGS sequence"/>
</dbReference>
<evidence type="ECO:0000256" key="3">
    <source>
        <dbReference type="ARBA" id="ARBA00022552"/>
    </source>
</evidence>
<keyword evidence="6" id="KW-0949">S-adenosyl-L-methionine</keyword>
<keyword evidence="10" id="KW-0496">Mitochondrion</keyword>
<dbReference type="GO" id="GO:0005759">
    <property type="term" value="C:mitochondrial matrix"/>
    <property type="evidence" value="ECO:0007669"/>
    <property type="project" value="TreeGrafter"/>
</dbReference>
<accession>A0A8S3Z7R2</accession>
<proteinExistence type="predicted"/>
<organism evidence="15 16">
    <name type="scientific">Candidula unifasciata</name>
    <dbReference type="NCBI Taxonomy" id="100452"/>
    <lineage>
        <taxon>Eukaryota</taxon>
        <taxon>Metazoa</taxon>
        <taxon>Spiralia</taxon>
        <taxon>Lophotrochozoa</taxon>
        <taxon>Mollusca</taxon>
        <taxon>Gastropoda</taxon>
        <taxon>Heterobranchia</taxon>
        <taxon>Euthyneura</taxon>
        <taxon>Panpulmonata</taxon>
        <taxon>Eupulmonata</taxon>
        <taxon>Stylommatophora</taxon>
        <taxon>Helicina</taxon>
        <taxon>Helicoidea</taxon>
        <taxon>Geomitridae</taxon>
        <taxon>Candidula</taxon>
    </lineage>
</organism>
<dbReference type="Gene3D" id="3.40.50.150">
    <property type="entry name" value="Vaccinia Virus protein VP39"/>
    <property type="match status" value="1"/>
</dbReference>
<evidence type="ECO:0000256" key="6">
    <source>
        <dbReference type="ARBA" id="ARBA00022691"/>
    </source>
</evidence>
<dbReference type="GO" id="GO:0003723">
    <property type="term" value="F:RNA binding"/>
    <property type="evidence" value="ECO:0007669"/>
    <property type="project" value="UniProtKB-KW"/>
</dbReference>
<evidence type="ECO:0000256" key="9">
    <source>
        <dbReference type="ARBA" id="ARBA00023015"/>
    </source>
</evidence>
<dbReference type="GO" id="GO:0006391">
    <property type="term" value="P:transcription initiation at mitochondrial promoter"/>
    <property type="evidence" value="ECO:0007669"/>
    <property type="project" value="TreeGrafter"/>
</dbReference>
<keyword evidence="7" id="KW-0694">RNA-binding</keyword>
<feature type="non-terminal residue" evidence="15">
    <location>
        <position position="1"/>
    </location>
</feature>
<evidence type="ECO:0000313" key="16">
    <source>
        <dbReference type="Proteomes" id="UP000678393"/>
    </source>
</evidence>
<evidence type="ECO:0000256" key="12">
    <source>
        <dbReference type="ARBA" id="ARBA00029708"/>
    </source>
</evidence>
<dbReference type="AlphaFoldDB" id="A0A8S3Z7R2"/>
<keyword evidence="16" id="KW-1185">Reference proteome</keyword>
<dbReference type="GO" id="GO:0000179">
    <property type="term" value="F:rRNA (adenine-N6,N6-)-dimethyltransferase activity"/>
    <property type="evidence" value="ECO:0007669"/>
    <property type="project" value="TreeGrafter"/>
</dbReference>
<keyword evidence="4" id="KW-0489">Methyltransferase</keyword>
<evidence type="ECO:0000256" key="10">
    <source>
        <dbReference type="ARBA" id="ARBA00023128"/>
    </source>
</evidence>
<dbReference type="CDD" id="cd02440">
    <property type="entry name" value="AdoMet_MTases"/>
    <property type="match status" value="1"/>
</dbReference>
<evidence type="ECO:0000256" key="14">
    <source>
        <dbReference type="ARBA" id="ARBA00032796"/>
    </source>
</evidence>
<dbReference type="PIRSF" id="PIRSF027833">
    <property type="entry name" value="MtTFB2"/>
    <property type="match status" value="1"/>
</dbReference>
<dbReference type="InterPro" id="IPR001737">
    <property type="entry name" value="KsgA/Erm"/>
</dbReference>
<gene>
    <name evidence="15" type="ORF">CUNI_LOCUS8789</name>
</gene>
<evidence type="ECO:0000256" key="4">
    <source>
        <dbReference type="ARBA" id="ARBA00022603"/>
    </source>
</evidence>
<evidence type="ECO:0000256" key="2">
    <source>
        <dbReference type="ARBA" id="ARBA00018369"/>
    </source>
</evidence>
<comment type="caution">
    <text evidence="15">The sequence shown here is derived from an EMBL/GenBank/DDBJ whole genome shotgun (WGS) entry which is preliminary data.</text>
</comment>
<keyword evidence="9" id="KW-0805">Transcription regulation</keyword>
<evidence type="ECO:0000313" key="15">
    <source>
        <dbReference type="EMBL" id="CAG5123231.1"/>
    </source>
</evidence>
<sequence>KIVSTVQQHRQNPHSPVLDLLAGPGLVCRHFLRQGVSKVVALDTHQECLHLLKEVQQEFGSERFHFFNWSVVNLYLKLHAAGNSDRVKAYHEMESQVVRLLQQATQLRTDVPYSIVCIGDKNNNENFIFYVLRNLPNEDPILSHGRVEFFFLAHPKLKQKLDYIANIQKSSSGVSSVTRDKTGSTYFGYIHAMIHLFYDVEVLEQFNADDFSPPFSSSRSRQNKDIDHSKRLLVRMQLKKNVDDILPLHHHTPFLHFLNQVYKKKALRTIPALEMLMPGCGLRMLADGFTMMDIIIRSNPEEFVKLYKSAIHWPEFVSSPLHNYIMMKLTGSAAESGLSDEEAHLDNESG</sequence>
<dbReference type="EMBL" id="CAJHNH020001480">
    <property type="protein sequence ID" value="CAG5123231.1"/>
    <property type="molecule type" value="Genomic_DNA"/>
</dbReference>
<dbReference type="GO" id="GO:0034246">
    <property type="term" value="F:mitochondrial transcription factor activity"/>
    <property type="evidence" value="ECO:0007669"/>
    <property type="project" value="TreeGrafter"/>
</dbReference>
<keyword evidence="8" id="KW-0809">Transit peptide</keyword>
<dbReference type="InterPro" id="IPR029063">
    <property type="entry name" value="SAM-dependent_MTases_sf"/>
</dbReference>
<evidence type="ECO:0000256" key="8">
    <source>
        <dbReference type="ARBA" id="ARBA00022946"/>
    </source>
</evidence>
<protein>
    <recommendedName>
        <fullName evidence="2">Dimethyladenosine transferase 2, mitochondrial</fullName>
    </recommendedName>
    <alternativeName>
        <fullName evidence="12">Mitochondrial 12S rRNA dimethylase 2</fullName>
    </alternativeName>
    <alternativeName>
        <fullName evidence="13">Mitochondrial transcription factor B2</fullName>
    </alternativeName>
    <alternativeName>
        <fullName evidence="14">S-adenosylmethionine-6-N', N'-adenosyl(rRNA) dimethyltransferase 2</fullName>
    </alternativeName>
</protein>
<dbReference type="OrthoDB" id="9895503at2759"/>
<keyword evidence="3" id="KW-0698">rRNA processing</keyword>
<evidence type="ECO:0000256" key="11">
    <source>
        <dbReference type="ARBA" id="ARBA00023163"/>
    </source>
</evidence>
<keyword evidence="5" id="KW-0808">Transferase</keyword>
<keyword evidence="11" id="KW-0804">Transcription</keyword>
<evidence type="ECO:0000256" key="1">
    <source>
        <dbReference type="ARBA" id="ARBA00004173"/>
    </source>
</evidence>